<organism evidence="3 4">
    <name type="scientific">Diacronema lutheri</name>
    <name type="common">Unicellular marine alga</name>
    <name type="synonym">Monochrysis lutheri</name>
    <dbReference type="NCBI Taxonomy" id="2081491"/>
    <lineage>
        <taxon>Eukaryota</taxon>
        <taxon>Haptista</taxon>
        <taxon>Haptophyta</taxon>
        <taxon>Pavlovophyceae</taxon>
        <taxon>Pavlovales</taxon>
        <taxon>Pavlovaceae</taxon>
        <taxon>Diacronema</taxon>
    </lineage>
</organism>
<feature type="region of interest" description="Disordered" evidence="1">
    <location>
        <begin position="75"/>
        <end position="95"/>
    </location>
</feature>
<comment type="caution">
    <text evidence="3">The sequence shown here is derived from an EMBL/GenBank/DDBJ whole genome shotgun (WGS) entry which is preliminary data.</text>
</comment>
<keyword evidence="4" id="KW-1185">Reference proteome</keyword>
<name>A0A8J5XF66_DIALT</name>
<reference evidence="3" key="1">
    <citation type="submission" date="2021-05" db="EMBL/GenBank/DDBJ databases">
        <title>The genome of the haptophyte Pavlova lutheri (Diacronema luteri, Pavlovales) - a model for lipid biosynthesis in eukaryotic algae.</title>
        <authorList>
            <person name="Hulatt C.J."/>
            <person name="Posewitz M.C."/>
        </authorList>
    </citation>
    <scope>NUCLEOTIDE SEQUENCE</scope>
    <source>
        <strain evidence="3">NIVA-4/92</strain>
    </source>
</reference>
<sequence length="127" mass="13513">MSPFRTLVLAAALVGAASGFSVRPTSAFAASPIARSSAPCVRLAASVSMACRTNTKREKFFRNLENAKRFRKASWKPAFKGRGGPRSNDSTPESKEDAALMATIYVTTDASGESIESAPERERALAA</sequence>
<dbReference type="AlphaFoldDB" id="A0A8J5XF66"/>
<dbReference type="EMBL" id="JAGTXO010000009">
    <property type="protein sequence ID" value="KAG8465933.1"/>
    <property type="molecule type" value="Genomic_DNA"/>
</dbReference>
<dbReference type="Proteomes" id="UP000751190">
    <property type="component" value="Unassembled WGS sequence"/>
</dbReference>
<gene>
    <name evidence="3" type="ORF">KFE25_005503</name>
</gene>
<proteinExistence type="predicted"/>
<accession>A0A8J5XF66</accession>
<evidence type="ECO:0000313" key="4">
    <source>
        <dbReference type="Proteomes" id="UP000751190"/>
    </source>
</evidence>
<feature type="chain" id="PRO_5035145151" evidence="2">
    <location>
        <begin position="20"/>
        <end position="127"/>
    </location>
</feature>
<feature type="signal peptide" evidence="2">
    <location>
        <begin position="1"/>
        <end position="19"/>
    </location>
</feature>
<keyword evidence="2" id="KW-0732">Signal</keyword>
<evidence type="ECO:0000256" key="1">
    <source>
        <dbReference type="SAM" id="MobiDB-lite"/>
    </source>
</evidence>
<protein>
    <submittedName>
        <fullName evidence="3">Uncharacterized protein</fullName>
    </submittedName>
</protein>
<evidence type="ECO:0000313" key="3">
    <source>
        <dbReference type="EMBL" id="KAG8465933.1"/>
    </source>
</evidence>
<evidence type="ECO:0000256" key="2">
    <source>
        <dbReference type="SAM" id="SignalP"/>
    </source>
</evidence>